<dbReference type="EMBL" id="ADZX01000863">
    <property type="protein sequence ID" value="EFK95162.1"/>
    <property type="molecule type" value="Genomic_DNA"/>
</dbReference>
<feature type="transmembrane region" description="Helical" evidence="1">
    <location>
        <begin position="74"/>
        <end position="95"/>
    </location>
</feature>
<feature type="transmembrane region" description="Helical" evidence="1">
    <location>
        <begin position="115"/>
        <end position="136"/>
    </location>
</feature>
<accession>D9PMQ4</accession>
<proteinExistence type="predicted"/>
<keyword evidence="1" id="KW-1133">Transmembrane helix</keyword>
<protein>
    <submittedName>
        <fullName evidence="2">Uncharacterized protein</fullName>
    </submittedName>
</protein>
<reference evidence="2" key="1">
    <citation type="submission" date="2010-07" db="EMBL/GenBank/DDBJ databases">
        <authorList>
            <consortium name="CONSOLIDER consortium CSD2007-00005"/>
            <person name="Guazzaroni M.-E."/>
            <person name="Richter M."/>
            <person name="Garcia-Salamanca A."/>
            <person name="Yarza P."/>
            <person name="Ferrer M."/>
        </authorList>
    </citation>
    <scope>NUCLEOTIDE SEQUENCE</scope>
</reference>
<reference evidence="2" key="2">
    <citation type="journal article" date="2011" name="Microb. Ecol.">
        <title>Taxonomic and Functional Metagenomic Profiling of the Microbial Community in the Anoxic Sediment of a Sub-saline Shallow Lake (Laguna de Carrizo, Central Spain).</title>
        <authorList>
            <person name="Ferrer M."/>
            <person name="Guazzaroni M.E."/>
            <person name="Richter M."/>
            <person name="Garcia-Salamanca A."/>
            <person name="Yarza P."/>
            <person name="Suarez-Suarez A."/>
            <person name="Solano J."/>
            <person name="Alcaide M."/>
            <person name="van Dillewijn P."/>
            <person name="Molina-Henares M.A."/>
            <person name="Lopez-Cortes N."/>
            <person name="Al-Ramahi Y."/>
            <person name="Guerrero C."/>
            <person name="Acosta A."/>
            <person name="de Eugenio L.I."/>
            <person name="Martinez V."/>
            <person name="Marques S."/>
            <person name="Rojo F."/>
            <person name="Santero E."/>
            <person name="Genilloud O."/>
            <person name="Perez-Perez J."/>
            <person name="Rossello-Mora R."/>
            <person name="Ramos J.L."/>
        </authorList>
    </citation>
    <scope>NUCLEOTIDE SEQUENCE</scope>
</reference>
<organism evidence="2">
    <name type="scientific">sediment metagenome</name>
    <dbReference type="NCBI Taxonomy" id="749907"/>
    <lineage>
        <taxon>unclassified sequences</taxon>
        <taxon>metagenomes</taxon>
        <taxon>ecological metagenomes</taxon>
    </lineage>
</organism>
<feature type="transmembrane region" description="Helical" evidence="1">
    <location>
        <begin position="12"/>
        <end position="33"/>
    </location>
</feature>
<keyword evidence="1" id="KW-0472">Membrane</keyword>
<dbReference type="AlphaFoldDB" id="D9PMQ4"/>
<name>D9PMQ4_9ZZZZ</name>
<evidence type="ECO:0000256" key="1">
    <source>
        <dbReference type="SAM" id="Phobius"/>
    </source>
</evidence>
<evidence type="ECO:0000313" key="2">
    <source>
        <dbReference type="EMBL" id="EFK95162.1"/>
    </source>
</evidence>
<keyword evidence="1" id="KW-0812">Transmembrane</keyword>
<gene>
    <name evidence="2" type="ORF">LDC_2832</name>
</gene>
<sequence>MSNLPARTIKAGITYFALVFGAGFVLGSIRVPFLVPRLGERAAELIEMPFMFVVVLVSARFITNRFRLPANALVRLGAGFFALGLLVAAEVLLAVALQDRTLGEYVASRDPVSGIVYLAMLVLFAVMPLVLARVTLASHV</sequence>
<comment type="caution">
    <text evidence="2">The sequence shown here is derived from an EMBL/GenBank/DDBJ whole genome shotgun (WGS) entry which is preliminary data.</text>
</comment>
<feature type="transmembrane region" description="Helical" evidence="1">
    <location>
        <begin position="45"/>
        <end position="62"/>
    </location>
</feature>